<protein>
    <submittedName>
        <fullName evidence="2">Uncharacterized protein</fullName>
    </submittedName>
</protein>
<feature type="region of interest" description="Disordered" evidence="1">
    <location>
        <begin position="184"/>
        <end position="250"/>
    </location>
</feature>
<sequence length="250" mass="27438">MYSADLRAPWPFYALIADGATSRPVFTSDRALLQRSLADRRVDTSLQLRLMIADESGKERKGERGIARRCRWPLIKKDKAVTNGKLKIAQTNGPLPFTGGAAAPPRAPLPPRRRHLPGPARGHVPCILRVSVREADDDRLEMSHFKDTPYATLPTEQIRRPRRVHPLLNLLQSNHHQDRLWVGGGGGDRGFPKGNRGSVKCKSGGWRRPRDGVACAGQGRAPTRFPHGAGGRCGRRTAPAPAAAGRDARQ</sequence>
<dbReference type="EMBL" id="BGZK01000001">
    <property type="protein sequence ID" value="GBO98821.1"/>
    <property type="molecule type" value="Genomic_DNA"/>
</dbReference>
<evidence type="ECO:0000313" key="3">
    <source>
        <dbReference type="Proteomes" id="UP000299102"/>
    </source>
</evidence>
<organism evidence="2 3">
    <name type="scientific">Eumeta variegata</name>
    <name type="common">Bagworm moth</name>
    <name type="synonym">Eumeta japonica</name>
    <dbReference type="NCBI Taxonomy" id="151549"/>
    <lineage>
        <taxon>Eukaryota</taxon>
        <taxon>Metazoa</taxon>
        <taxon>Ecdysozoa</taxon>
        <taxon>Arthropoda</taxon>
        <taxon>Hexapoda</taxon>
        <taxon>Insecta</taxon>
        <taxon>Pterygota</taxon>
        <taxon>Neoptera</taxon>
        <taxon>Endopterygota</taxon>
        <taxon>Lepidoptera</taxon>
        <taxon>Glossata</taxon>
        <taxon>Ditrysia</taxon>
        <taxon>Tineoidea</taxon>
        <taxon>Psychidae</taxon>
        <taxon>Oiketicinae</taxon>
        <taxon>Eumeta</taxon>
    </lineage>
</organism>
<gene>
    <name evidence="2" type="ORF">EVAR_283_1</name>
</gene>
<feature type="compositionally biased region" description="Low complexity" evidence="1">
    <location>
        <begin position="236"/>
        <end position="250"/>
    </location>
</feature>
<dbReference type="Proteomes" id="UP000299102">
    <property type="component" value="Unassembled WGS sequence"/>
</dbReference>
<proteinExistence type="predicted"/>
<evidence type="ECO:0000256" key="1">
    <source>
        <dbReference type="SAM" id="MobiDB-lite"/>
    </source>
</evidence>
<accession>A0A4C1S9H8</accession>
<keyword evidence="3" id="KW-1185">Reference proteome</keyword>
<evidence type="ECO:0000313" key="2">
    <source>
        <dbReference type="EMBL" id="GBO98821.1"/>
    </source>
</evidence>
<reference evidence="2 3" key="1">
    <citation type="journal article" date="2019" name="Commun. Biol.">
        <title>The bagworm genome reveals a unique fibroin gene that provides high tensile strength.</title>
        <authorList>
            <person name="Kono N."/>
            <person name="Nakamura H."/>
            <person name="Ohtoshi R."/>
            <person name="Tomita M."/>
            <person name="Numata K."/>
            <person name="Arakawa K."/>
        </authorList>
    </citation>
    <scope>NUCLEOTIDE SEQUENCE [LARGE SCALE GENOMIC DNA]</scope>
</reference>
<name>A0A4C1S9H8_EUMVA</name>
<dbReference type="AlphaFoldDB" id="A0A4C1S9H8"/>
<comment type="caution">
    <text evidence="2">The sequence shown here is derived from an EMBL/GenBank/DDBJ whole genome shotgun (WGS) entry which is preliminary data.</text>
</comment>